<keyword evidence="2" id="KW-1133">Transmembrane helix</keyword>
<keyword evidence="2" id="KW-0472">Membrane</keyword>
<reference evidence="4 5" key="1">
    <citation type="submission" date="2019-08" db="EMBL/GenBank/DDBJ databases">
        <authorList>
            <person name="Dong K."/>
        </authorList>
    </citation>
    <scope>NUCLEOTIDE SEQUENCE [LARGE SCALE GENOMIC DNA]</scope>
    <source>
        <strain evidence="4 5">M4-8</strain>
    </source>
</reference>
<keyword evidence="5" id="KW-1185">Reference proteome</keyword>
<keyword evidence="4" id="KW-0808">Transferase</keyword>
<feature type="region of interest" description="Disordered" evidence="1">
    <location>
        <begin position="118"/>
        <end position="138"/>
    </location>
</feature>
<dbReference type="OrthoDB" id="3265533at2"/>
<protein>
    <submittedName>
        <fullName evidence="4">Glycosyl transferase</fullName>
    </submittedName>
</protein>
<evidence type="ECO:0000259" key="3">
    <source>
        <dbReference type="Pfam" id="PF26366"/>
    </source>
</evidence>
<dbReference type="EMBL" id="VRSW01000001">
    <property type="protein sequence ID" value="TXK05749.1"/>
    <property type="molecule type" value="Genomic_DNA"/>
</dbReference>
<evidence type="ECO:0000313" key="4">
    <source>
        <dbReference type="EMBL" id="TXK05749.1"/>
    </source>
</evidence>
<name>A0A5C8HQU9_9MICO</name>
<evidence type="ECO:0000313" key="5">
    <source>
        <dbReference type="Proteomes" id="UP000321196"/>
    </source>
</evidence>
<dbReference type="Pfam" id="PF26366">
    <property type="entry name" value="DUF8094"/>
    <property type="match status" value="1"/>
</dbReference>
<feature type="compositionally biased region" description="Acidic residues" evidence="1">
    <location>
        <begin position="118"/>
        <end position="128"/>
    </location>
</feature>
<gene>
    <name evidence="4" type="ORF">FVP60_01810</name>
</gene>
<feature type="transmembrane region" description="Helical" evidence="2">
    <location>
        <begin position="194"/>
        <end position="216"/>
    </location>
</feature>
<organism evidence="4 5">
    <name type="scientific">Microbacterium mitrae</name>
    <dbReference type="NCBI Taxonomy" id="664640"/>
    <lineage>
        <taxon>Bacteria</taxon>
        <taxon>Bacillati</taxon>
        <taxon>Actinomycetota</taxon>
        <taxon>Actinomycetes</taxon>
        <taxon>Micrococcales</taxon>
        <taxon>Microbacteriaceae</taxon>
        <taxon>Microbacterium</taxon>
    </lineage>
</organism>
<proteinExistence type="predicted"/>
<dbReference type="Proteomes" id="UP000321196">
    <property type="component" value="Unassembled WGS sequence"/>
</dbReference>
<evidence type="ECO:0000256" key="2">
    <source>
        <dbReference type="SAM" id="Phobius"/>
    </source>
</evidence>
<feature type="transmembrane region" description="Helical" evidence="2">
    <location>
        <begin position="261"/>
        <end position="283"/>
    </location>
</feature>
<dbReference type="InterPro" id="IPR058407">
    <property type="entry name" value="DUF8094"/>
</dbReference>
<comment type="caution">
    <text evidence="4">The sequence shown here is derived from an EMBL/GenBank/DDBJ whole genome shotgun (WGS) entry which is preliminary data.</text>
</comment>
<dbReference type="AlphaFoldDB" id="A0A5C8HQU9"/>
<keyword evidence="2" id="KW-0812">Transmembrane</keyword>
<sequence length="609" mass="64694">MRFLLAVVSFGLAFVCAAVGIGQRTIWLGPNSHQEQFEVDASESYTLVDASVLAYLPGGQTLIARGEGEIFAAYGRTSDMVAWLADTSYNHVVIDTVDDQETIVSSVVEPTIVVEEPVTEESTDDAAAEETTGRNPAGSDLWIAEFSDTDSLIQTFNLPSDMSVLVVSDGTNPAPADISAKWALDNSTPMAGPLMVAGGVFALIGVILYILGIRHLRRKRGPRRRGLPPLPVTEPLSLADIEEAEGKGVISASPKKTERRALLVLPLVLVSSLALSGCSPDVWPQAGEQTPSPTPSPTVITPEDQKAPVLLESQATRILGLISEAAAAADATLDSTLAGERLTGPVLQARSVNYTLRAAIAEYPSPAAVPANWTILLPQAADTWPRSFLAIYKDDANTTVPPVIMMVTQEDPWSNYKLAYAGEMEASAVVPGLAPADIGATLVNPDNQFLMVAPQDLGAMYSDIIENGENSEFAPIYDLAGDQFRGQLLTKRQENLDKFNQTAAGTGEMTFSSEAGAEAPVALATLDSGAIVAVTMNDIETPRATNPDAVIRLGENPVLTTLTGVTEAPTGFQTTYTSQLFFYVPAQGSNEQIRLLGYSSSILKSEVLP</sequence>
<dbReference type="RefSeq" id="WP_147824560.1">
    <property type="nucleotide sequence ID" value="NZ_BAAARG010000001.1"/>
</dbReference>
<accession>A0A5C8HQU9</accession>
<feature type="domain" description="DUF8094" evidence="3">
    <location>
        <begin position="307"/>
        <end position="602"/>
    </location>
</feature>
<evidence type="ECO:0000256" key="1">
    <source>
        <dbReference type="SAM" id="MobiDB-lite"/>
    </source>
</evidence>
<dbReference type="GO" id="GO:0016740">
    <property type="term" value="F:transferase activity"/>
    <property type="evidence" value="ECO:0007669"/>
    <property type="project" value="UniProtKB-KW"/>
</dbReference>